<gene>
    <name evidence="9" type="ORF">AMOR_30830</name>
</gene>
<comment type="subcellular location">
    <subcellularLocation>
        <location evidence="1">Cell membrane</location>
        <topology evidence="1">Multi-pass membrane protein</topology>
    </subcellularLocation>
</comment>
<evidence type="ECO:0000256" key="2">
    <source>
        <dbReference type="ARBA" id="ARBA00005236"/>
    </source>
</evidence>
<evidence type="ECO:0000256" key="5">
    <source>
        <dbReference type="ARBA" id="ARBA00022989"/>
    </source>
</evidence>
<proteinExistence type="inferred from homology"/>
<comment type="similarity">
    <text evidence="2">Belongs to the ABC-4 integral membrane protein family. LolC/E subfamily.</text>
</comment>
<accession>A0ABM7WX81</accession>
<dbReference type="PANTHER" id="PTHR30489">
    <property type="entry name" value="LIPOPROTEIN-RELEASING SYSTEM TRANSMEMBRANE PROTEIN LOLE"/>
    <property type="match status" value="1"/>
</dbReference>
<evidence type="ECO:0000313" key="10">
    <source>
        <dbReference type="Proteomes" id="UP001162891"/>
    </source>
</evidence>
<evidence type="ECO:0000256" key="6">
    <source>
        <dbReference type="ARBA" id="ARBA00023136"/>
    </source>
</evidence>
<feature type="transmembrane region" description="Helical" evidence="7">
    <location>
        <begin position="341"/>
        <end position="374"/>
    </location>
</feature>
<evidence type="ECO:0000256" key="1">
    <source>
        <dbReference type="ARBA" id="ARBA00004651"/>
    </source>
</evidence>
<dbReference type="InterPro" id="IPR003838">
    <property type="entry name" value="ABC3_permease_C"/>
</dbReference>
<dbReference type="Pfam" id="PF02687">
    <property type="entry name" value="FtsX"/>
    <property type="match status" value="1"/>
</dbReference>
<protein>
    <submittedName>
        <fullName evidence="9">ABC transporter permease</fullName>
    </submittedName>
</protein>
<dbReference type="EMBL" id="AP025591">
    <property type="protein sequence ID" value="BDG04087.1"/>
    <property type="molecule type" value="Genomic_DNA"/>
</dbReference>
<keyword evidence="4 7" id="KW-0812">Transmembrane</keyword>
<evidence type="ECO:0000313" key="9">
    <source>
        <dbReference type="EMBL" id="BDG04087.1"/>
    </source>
</evidence>
<dbReference type="PANTHER" id="PTHR30489:SF0">
    <property type="entry name" value="LIPOPROTEIN-RELEASING SYSTEM TRANSMEMBRANE PROTEIN LOLE"/>
    <property type="match status" value="1"/>
</dbReference>
<feature type="transmembrane region" description="Helical" evidence="7">
    <location>
        <begin position="296"/>
        <end position="321"/>
    </location>
</feature>
<feature type="transmembrane region" description="Helical" evidence="7">
    <location>
        <begin position="394"/>
        <end position="417"/>
    </location>
</feature>
<sequence length="435" mass="46747">MLSTDLQIAGRNLTRHTRRNFFLGGALAAVTGLLVLLASLTAGIEHAMMESATTLLTGHVNVGGFFKITSGSAAPLVSDYPRVLEKVRAAVPEVDYIAVRGRGWAKAVSESSSMDLVIGGVDVAKEPGFAKVIMPLEGKLADLGQPGTILLFQGQADRLKVKVGDVVTLSAPTSRGINNTADVRVAVVAKNVGLLSAFSAFIQGDTLRQLYGLAASTTGAIHLYLRKPEDAKVVAARLRADLGGAGWRIMDPDPQPYWVKLMQKVPSEDWTGQKLDVTTWEDEMGQFKQFIFGVRALTWLLVIVLMVVVIIGILNTLLIAIRERTREIGTMRAIGMQRRKVLWLFVLETVLLGVAGSGGGALVACLVAGLVNLVGIRIPESMQIFIMQERLRFLLQPGAITAYVVVLSGVTVVAALFPALRAARLRPVTAMHHIG</sequence>
<keyword evidence="10" id="KW-1185">Reference proteome</keyword>
<dbReference type="Proteomes" id="UP001162891">
    <property type="component" value="Chromosome"/>
</dbReference>
<name>A0ABM7WX81_9BACT</name>
<evidence type="ECO:0000256" key="4">
    <source>
        <dbReference type="ARBA" id="ARBA00022692"/>
    </source>
</evidence>
<evidence type="ECO:0000256" key="7">
    <source>
        <dbReference type="SAM" id="Phobius"/>
    </source>
</evidence>
<keyword evidence="3" id="KW-1003">Cell membrane</keyword>
<reference evidence="10" key="1">
    <citation type="journal article" date="2022" name="Int. J. Syst. Evol. Microbiol.">
        <title>Anaeromyxobacter oryzae sp. nov., Anaeromyxobacter diazotrophicus sp. nov. and Anaeromyxobacter paludicola sp. nov., isolated from paddy soils.</title>
        <authorList>
            <person name="Itoh H."/>
            <person name="Xu Z."/>
            <person name="Mise K."/>
            <person name="Masuda Y."/>
            <person name="Ushijima N."/>
            <person name="Hayakawa C."/>
            <person name="Shiratori Y."/>
            <person name="Senoo K."/>
        </authorList>
    </citation>
    <scope>NUCLEOTIDE SEQUENCE [LARGE SCALE GENOMIC DNA]</scope>
    <source>
        <strain evidence="10">Red232</strain>
    </source>
</reference>
<keyword evidence="5 7" id="KW-1133">Transmembrane helix</keyword>
<evidence type="ECO:0000256" key="3">
    <source>
        <dbReference type="ARBA" id="ARBA00022475"/>
    </source>
</evidence>
<feature type="domain" description="ABC3 transporter permease C-terminal" evidence="8">
    <location>
        <begin position="300"/>
        <end position="425"/>
    </location>
</feature>
<keyword evidence="6 7" id="KW-0472">Membrane</keyword>
<organism evidence="9 10">
    <name type="scientific">Anaeromyxobacter oryzae</name>
    <dbReference type="NCBI Taxonomy" id="2918170"/>
    <lineage>
        <taxon>Bacteria</taxon>
        <taxon>Pseudomonadati</taxon>
        <taxon>Myxococcota</taxon>
        <taxon>Myxococcia</taxon>
        <taxon>Myxococcales</taxon>
        <taxon>Cystobacterineae</taxon>
        <taxon>Anaeromyxobacteraceae</taxon>
        <taxon>Anaeromyxobacter</taxon>
    </lineage>
</organism>
<evidence type="ECO:0000259" key="8">
    <source>
        <dbReference type="Pfam" id="PF02687"/>
    </source>
</evidence>
<dbReference type="RefSeq" id="WP_248352461.1">
    <property type="nucleotide sequence ID" value="NZ_AP025591.1"/>
</dbReference>
<dbReference type="InterPro" id="IPR051447">
    <property type="entry name" value="Lipoprotein-release_system"/>
</dbReference>
<feature type="transmembrane region" description="Helical" evidence="7">
    <location>
        <begin position="21"/>
        <end position="44"/>
    </location>
</feature>